<feature type="transmembrane region" description="Helical" evidence="7">
    <location>
        <begin position="221"/>
        <end position="241"/>
    </location>
</feature>
<keyword evidence="5 7" id="KW-0472">Membrane</keyword>
<dbReference type="InterPro" id="IPR000109">
    <property type="entry name" value="POT_fam"/>
</dbReference>
<dbReference type="InterPro" id="IPR036259">
    <property type="entry name" value="MFS_trans_sf"/>
</dbReference>
<organism evidence="8 9">
    <name type="scientific">Lactuca saligna</name>
    <name type="common">Willowleaf lettuce</name>
    <dbReference type="NCBI Taxonomy" id="75948"/>
    <lineage>
        <taxon>Eukaryota</taxon>
        <taxon>Viridiplantae</taxon>
        <taxon>Streptophyta</taxon>
        <taxon>Embryophyta</taxon>
        <taxon>Tracheophyta</taxon>
        <taxon>Spermatophyta</taxon>
        <taxon>Magnoliopsida</taxon>
        <taxon>eudicotyledons</taxon>
        <taxon>Gunneridae</taxon>
        <taxon>Pentapetalae</taxon>
        <taxon>asterids</taxon>
        <taxon>campanulids</taxon>
        <taxon>Asterales</taxon>
        <taxon>Asteraceae</taxon>
        <taxon>Cichorioideae</taxon>
        <taxon>Cichorieae</taxon>
        <taxon>Lactucinae</taxon>
        <taxon>Lactuca</taxon>
    </lineage>
</organism>
<dbReference type="PROSITE" id="PS01022">
    <property type="entry name" value="PTR2_1"/>
    <property type="match status" value="1"/>
</dbReference>
<feature type="transmembrane region" description="Helical" evidence="7">
    <location>
        <begin position="483"/>
        <end position="505"/>
    </location>
</feature>
<dbReference type="GO" id="GO:0016020">
    <property type="term" value="C:membrane"/>
    <property type="evidence" value="ECO:0007669"/>
    <property type="project" value="UniProtKB-SubCell"/>
</dbReference>
<accession>A0AA36EIF5</accession>
<comment type="similarity">
    <text evidence="6">Belongs to the major facilitator superfamily. Phosphate:H(+) symporter (TC 2.A.1.9) family.</text>
</comment>
<sequence>MLIIGEVALHLQQWRQYHRLRIPSLNIPTTSFLSLHPFMAQNSPPLITSDDESKTYVLLETKGEDCVLYTRDETVDYLNSPANKLKTGNWKACFFVVATAIQHSATASRNLSNWTGACYIAPLFGAFVADGYIGKYWTIATSSILYAIGMTLLTLSATMPQLMPTCSKTNICDATKAETIVCFTALCLVAIASGGIKACVSAYGAQINLMIMTRLKKSSRVLFLIAMGMSVFCFFSGTWFYRKHKPKGSPFTRFFQVVVASFRKKRINIPPDSSLLYEIHDHANSTTKLNHTRNFRFLDKAAVKLPHGSHKRINEPMESLHSIIFSTIRGQIDNLFILQCLFMDTQIPNTSFKIPPASIGTGHFISIFSMSTAGILELVRLDIVRRHNYYETKPVPVSIFWQVPQFLIIGCAEVFTLVGQMEFFNEEVPDSMSSLGSAMRLMTIALGSYFSSLLVSVVIKVTTEGGGPGWIPDTLNYGELHKFFWLLGGLNVVNLGVFVVVAKWHTSKNSYIVRM</sequence>
<dbReference type="Proteomes" id="UP001177003">
    <property type="component" value="Chromosome 8"/>
</dbReference>
<evidence type="ECO:0000256" key="3">
    <source>
        <dbReference type="ARBA" id="ARBA00022692"/>
    </source>
</evidence>
<feature type="transmembrane region" description="Helical" evidence="7">
    <location>
        <begin position="136"/>
        <end position="157"/>
    </location>
</feature>
<dbReference type="PANTHER" id="PTHR11654">
    <property type="entry name" value="OLIGOPEPTIDE TRANSPORTER-RELATED"/>
    <property type="match status" value="1"/>
</dbReference>
<proteinExistence type="inferred from homology"/>
<evidence type="ECO:0000256" key="5">
    <source>
        <dbReference type="ARBA" id="ARBA00023136"/>
    </source>
</evidence>
<evidence type="ECO:0000256" key="6">
    <source>
        <dbReference type="ARBA" id="ARBA00044504"/>
    </source>
</evidence>
<keyword evidence="9" id="KW-1185">Reference proteome</keyword>
<reference evidence="8" key="1">
    <citation type="submission" date="2023-04" db="EMBL/GenBank/DDBJ databases">
        <authorList>
            <person name="Vijverberg K."/>
            <person name="Xiong W."/>
            <person name="Schranz E."/>
        </authorList>
    </citation>
    <scope>NUCLEOTIDE SEQUENCE</scope>
</reference>
<gene>
    <name evidence="8" type="ORF">LSALG_LOCUS36784</name>
</gene>
<evidence type="ECO:0000256" key="4">
    <source>
        <dbReference type="ARBA" id="ARBA00022989"/>
    </source>
</evidence>
<evidence type="ECO:0000256" key="7">
    <source>
        <dbReference type="SAM" id="Phobius"/>
    </source>
</evidence>
<dbReference type="SUPFAM" id="SSF103473">
    <property type="entry name" value="MFS general substrate transporter"/>
    <property type="match status" value="1"/>
</dbReference>
<feature type="transmembrane region" description="Helical" evidence="7">
    <location>
        <begin position="177"/>
        <end position="200"/>
    </location>
</feature>
<dbReference type="InterPro" id="IPR018456">
    <property type="entry name" value="PTR2_symporter_CS"/>
</dbReference>
<protein>
    <submittedName>
        <fullName evidence="8">Uncharacterized protein</fullName>
    </submittedName>
</protein>
<dbReference type="Pfam" id="PF00854">
    <property type="entry name" value="PTR2"/>
    <property type="match status" value="2"/>
</dbReference>
<feature type="transmembrane region" description="Helical" evidence="7">
    <location>
        <begin position="441"/>
        <end position="463"/>
    </location>
</feature>
<feature type="transmembrane region" description="Helical" evidence="7">
    <location>
        <begin position="111"/>
        <end position="129"/>
    </location>
</feature>
<comment type="similarity">
    <text evidence="2">Belongs to the major facilitator superfamily. Proton-dependent oligopeptide transporter (POT/PTR) (TC 2.A.17) family.</text>
</comment>
<keyword evidence="4 7" id="KW-1133">Transmembrane helix</keyword>
<dbReference type="Gene3D" id="1.20.1250.20">
    <property type="entry name" value="MFS general substrate transporter like domains"/>
    <property type="match status" value="2"/>
</dbReference>
<keyword evidence="3 7" id="KW-0812">Transmembrane</keyword>
<evidence type="ECO:0000256" key="1">
    <source>
        <dbReference type="ARBA" id="ARBA00004141"/>
    </source>
</evidence>
<comment type="subcellular location">
    <subcellularLocation>
        <location evidence="1">Membrane</location>
        <topology evidence="1">Multi-pass membrane protein</topology>
    </subcellularLocation>
</comment>
<dbReference type="GO" id="GO:0022857">
    <property type="term" value="F:transmembrane transporter activity"/>
    <property type="evidence" value="ECO:0007669"/>
    <property type="project" value="InterPro"/>
</dbReference>
<evidence type="ECO:0000313" key="8">
    <source>
        <dbReference type="EMBL" id="CAI9298001.1"/>
    </source>
</evidence>
<evidence type="ECO:0000313" key="9">
    <source>
        <dbReference type="Proteomes" id="UP001177003"/>
    </source>
</evidence>
<evidence type="ECO:0000256" key="2">
    <source>
        <dbReference type="ARBA" id="ARBA00005982"/>
    </source>
</evidence>
<dbReference type="EMBL" id="OX465084">
    <property type="protein sequence ID" value="CAI9298001.1"/>
    <property type="molecule type" value="Genomic_DNA"/>
</dbReference>
<dbReference type="GO" id="GO:0006857">
    <property type="term" value="P:oligopeptide transport"/>
    <property type="evidence" value="ECO:0007669"/>
    <property type="project" value="InterPro"/>
</dbReference>
<name>A0AA36EIF5_LACSI</name>
<dbReference type="AlphaFoldDB" id="A0AA36EIF5"/>